<dbReference type="Gene3D" id="3.30.470.10">
    <property type="match status" value="1"/>
</dbReference>
<accession>A0ABM7PZ54</accession>
<reference evidence="2 3" key="1">
    <citation type="journal article" date="2021" name="J. Biosci. Bioeng.">
        <title>Identification and characterization of a chc gene cluster responsible for the aromatization pathway of cyclohexanecarboxylate degradation in Sinomonas cyclohexanicum ATCC 51369.</title>
        <authorList>
            <person name="Yamamoto T."/>
            <person name="Hasegawa Y."/>
            <person name="Lau P.C.K."/>
            <person name="Iwaki H."/>
        </authorList>
    </citation>
    <scope>NUCLEOTIDE SEQUENCE [LARGE SCALE GENOMIC DNA]</scope>
    <source>
        <strain evidence="2 3">ATCC 51369</strain>
    </source>
</reference>
<name>A0ABM7PZ54_SINCY</name>
<dbReference type="InterPro" id="IPR036038">
    <property type="entry name" value="Aminotransferase-like"/>
</dbReference>
<dbReference type="InterPro" id="IPR050571">
    <property type="entry name" value="Class-IV_PLP-Dep_Aminotrnsfr"/>
</dbReference>
<dbReference type="NCBIfam" id="NF005886">
    <property type="entry name" value="PRK07849.1-1"/>
    <property type="match status" value="1"/>
</dbReference>
<dbReference type="PANTHER" id="PTHR42743:SF11">
    <property type="entry name" value="AMINODEOXYCHORISMATE LYASE"/>
    <property type="match status" value="1"/>
</dbReference>
<dbReference type="GO" id="GO:0016829">
    <property type="term" value="F:lyase activity"/>
    <property type="evidence" value="ECO:0007669"/>
    <property type="project" value="UniProtKB-KW"/>
</dbReference>
<dbReference type="InterPro" id="IPR043132">
    <property type="entry name" value="BCAT-like_C"/>
</dbReference>
<dbReference type="NCBIfam" id="NF005887">
    <property type="entry name" value="PRK07849.1-2"/>
    <property type="match status" value="1"/>
</dbReference>
<organism evidence="2 3">
    <name type="scientific">Sinomonas cyclohexanicum</name>
    <name type="common">Corynebacterium cyclohexanicum</name>
    <dbReference type="NCBI Taxonomy" id="322009"/>
    <lineage>
        <taxon>Bacteria</taxon>
        <taxon>Bacillati</taxon>
        <taxon>Actinomycetota</taxon>
        <taxon>Actinomycetes</taxon>
        <taxon>Micrococcales</taxon>
        <taxon>Micrococcaceae</taxon>
        <taxon>Sinomonas</taxon>
    </lineage>
</organism>
<evidence type="ECO:0000313" key="2">
    <source>
        <dbReference type="EMBL" id="BCT77582.1"/>
    </source>
</evidence>
<proteinExistence type="inferred from homology"/>
<keyword evidence="2" id="KW-0456">Lyase</keyword>
<dbReference type="EMBL" id="AP024525">
    <property type="protein sequence ID" value="BCT77582.1"/>
    <property type="molecule type" value="Genomic_DNA"/>
</dbReference>
<dbReference type="Gene3D" id="3.20.10.10">
    <property type="entry name" value="D-amino Acid Aminotransferase, subunit A, domain 2"/>
    <property type="match status" value="1"/>
</dbReference>
<dbReference type="InterPro" id="IPR043131">
    <property type="entry name" value="BCAT-like_N"/>
</dbReference>
<protein>
    <submittedName>
        <fullName evidence="2">4-amino-4-deoxychorismate lyase</fullName>
    </submittedName>
</protein>
<keyword evidence="3" id="KW-1185">Reference proteome</keyword>
<dbReference type="InterPro" id="IPR001544">
    <property type="entry name" value="Aminotrans_IV"/>
</dbReference>
<dbReference type="Pfam" id="PF01063">
    <property type="entry name" value="Aminotran_4"/>
    <property type="match status" value="1"/>
</dbReference>
<dbReference type="Proteomes" id="UP001319861">
    <property type="component" value="Chromosome"/>
</dbReference>
<sequence>MTQTVLVFLDRALPDGRIEDATKPQLFATDLGATRGDGVFETLLVLDGHVRKLPAHLSRMQHSAAVLELEVPGHEAWERAIVTALDEYQRAVGPLTEVVVKLVATRGVEGAHEATCWVAASAPAPAAKRQREEGIDVLLLDRGYDSDLGERAPWLLLGAKTLSYAVNMAALRYAHSHGADDVIFTSSDGQVLEGPTSTVLLAHAETDDAGRVTARRLVTPRLDSGILPGTSQGALFAAAKEAGWELGYGPLVPDDLFDADAVWLISSVRLLTPVNHLDGKPIGADPVLAKALTDELAALFDKIH</sequence>
<dbReference type="PANTHER" id="PTHR42743">
    <property type="entry name" value="AMINO-ACID AMINOTRANSFERASE"/>
    <property type="match status" value="1"/>
</dbReference>
<comment type="similarity">
    <text evidence="1">Belongs to the class-IV pyridoxal-phosphate-dependent aminotransferase family.</text>
</comment>
<dbReference type="RefSeq" id="WP_229230272.1">
    <property type="nucleotide sequence ID" value="NZ_AP024525.1"/>
</dbReference>
<dbReference type="SUPFAM" id="SSF56752">
    <property type="entry name" value="D-aminoacid aminotransferase-like PLP-dependent enzymes"/>
    <property type="match status" value="1"/>
</dbReference>
<evidence type="ECO:0000256" key="1">
    <source>
        <dbReference type="ARBA" id="ARBA00009320"/>
    </source>
</evidence>
<evidence type="ECO:0000313" key="3">
    <source>
        <dbReference type="Proteomes" id="UP001319861"/>
    </source>
</evidence>
<gene>
    <name evidence="2" type="primary">pabC</name>
    <name evidence="2" type="ORF">SCMU_34240</name>
</gene>